<evidence type="ECO:0000256" key="4">
    <source>
        <dbReference type="ARBA" id="ARBA00023002"/>
    </source>
</evidence>
<dbReference type="GO" id="GO:0051536">
    <property type="term" value="F:iron-sulfur cluster binding"/>
    <property type="evidence" value="ECO:0007669"/>
    <property type="project" value="UniProtKB-KW"/>
</dbReference>
<dbReference type="Gene3D" id="2.20.25.90">
    <property type="entry name" value="ADC-like domains"/>
    <property type="match status" value="1"/>
</dbReference>
<sequence>MANILDKVIEEQKFSRRTFLKAATAVTAAAGLEVTGTKAAHAEDFTLPNYKEVDSVCSLCNGGCGLKVMIGPDGKIARVYGDPDNPYNKGGICPKPMEMAQAIYSEHRVLYPMKKVNGKFERISWDEAIDIIAEKLKYYLDNYGNSSIIAFTSKVGQAGCKEAMKTFQQLTGIATFGTTPVCYATEKKILTSMFGQGCATNPMADVVNSKILLMVGNNNAATKPGQFHWIQEARRRGMKLIVVDVRYTDTAKNADEFYMINPGTDGALGMAMLNVVIKENIYDKDFVNNYVLGFEALAEAVKDFTPKKAAEITGIPEEAIVRLAREFARYKGAGMFYPGRGVVMTNNSSGTLLAFYSLMAILGNVGKPGAGILSHLASSYGSVKNIVPQEEVVKPERKWKHYEIYEGMEKGQIKMVLTAGNPCVTWPDSIRMRKALDGVEFHVSHTIFMDDTAELADIVLPAAHWFEVSGPQKGVNWALMWREAAHAPLGEAKSGQEFYYLLAQKMGFNMSYFVKTPEEHWARMVEKNSKVAGITIERMKKEKAVHYPCKSLSEKPKLKPLYTDLKFKTPSGKIEIQQLDKNRLKTEIAYYQDPLESPGNSKDRAKDYPLMFSTAKVAAHYHSQCQYSAWAREIETPYLEIHPATAAKYGVKDGDKVVVETPYGKITLAAKLTELISEKVVSTQPYFGLKSPYKQEPANTLFPADHDINGSFLQKNIQCRIYKA</sequence>
<evidence type="ECO:0000313" key="8">
    <source>
        <dbReference type="EMBL" id="GAW92021.1"/>
    </source>
</evidence>
<dbReference type="EMBL" id="BDGJ01000042">
    <property type="protein sequence ID" value="GAW92021.1"/>
    <property type="molecule type" value="Genomic_DNA"/>
</dbReference>
<keyword evidence="6" id="KW-0411">Iron-sulfur</keyword>
<name>A0A1Z5HRS4_9FIRM</name>
<dbReference type="RefSeq" id="WP_192868088.1">
    <property type="nucleotide sequence ID" value="NZ_BDGJ01000042.1"/>
</dbReference>
<dbReference type="Gene3D" id="3.40.50.740">
    <property type="match status" value="1"/>
</dbReference>
<dbReference type="SMART" id="SM00926">
    <property type="entry name" value="Molybdop_Fe4S4"/>
    <property type="match status" value="1"/>
</dbReference>
<dbReference type="SUPFAM" id="SSF50692">
    <property type="entry name" value="ADC-like"/>
    <property type="match status" value="1"/>
</dbReference>
<dbReference type="Gene3D" id="3.40.228.10">
    <property type="entry name" value="Dimethylsulfoxide Reductase, domain 2"/>
    <property type="match status" value="1"/>
</dbReference>
<evidence type="ECO:0000259" key="7">
    <source>
        <dbReference type="PROSITE" id="PS51669"/>
    </source>
</evidence>
<dbReference type="GO" id="GO:0016491">
    <property type="term" value="F:oxidoreductase activity"/>
    <property type="evidence" value="ECO:0007669"/>
    <property type="project" value="UniProtKB-KW"/>
</dbReference>
<protein>
    <submittedName>
        <fullName evidence="8">Dehydrogenase</fullName>
    </submittedName>
</protein>
<feature type="domain" description="4Fe-4S Mo/W bis-MGD-type" evidence="7">
    <location>
        <begin position="50"/>
        <end position="107"/>
    </location>
</feature>
<dbReference type="Gene3D" id="3.30.2070.10">
    <property type="entry name" value="Formate dehydrogenase/DMSO reductase"/>
    <property type="match status" value="1"/>
</dbReference>
<proteinExistence type="inferred from homology"/>
<dbReference type="Proteomes" id="UP000197032">
    <property type="component" value="Unassembled WGS sequence"/>
</dbReference>
<keyword evidence="2" id="KW-0479">Metal-binding</keyword>
<dbReference type="PROSITE" id="PS51318">
    <property type="entry name" value="TAT"/>
    <property type="match status" value="1"/>
</dbReference>
<dbReference type="AlphaFoldDB" id="A0A1Z5HRS4"/>
<evidence type="ECO:0000256" key="1">
    <source>
        <dbReference type="ARBA" id="ARBA00010312"/>
    </source>
</evidence>
<dbReference type="PANTHER" id="PTHR43742:SF2">
    <property type="entry name" value="ASSIMILATORY NITRATE REDUCTASE CATALYTIC SUBUNIT"/>
    <property type="match status" value="1"/>
</dbReference>
<keyword evidence="9" id="KW-1185">Reference proteome</keyword>
<accession>A0A1Z5HRS4</accession>
<dbReference type="Pfam" id="PF10518">
    <property type="entry name" value="TAT_signal"/>
    <property type="match status" value="1"/>
</dbReference>
<dbReference type="PANTHER" id="PTHR43742">
    <property type="entry name" value="TRIMETHYLAMINE-N-OXIDE REDUCTASE"/>
    <property type="match status" value="1"/>
</dbReference>
<dbReference type="GO" id="GO:0043546">
    <property type="term" value="F:molybdopterin cofactor binding"/>
    <property type="evidence" value="ECO:0007669"/>
    <property type="project" value="InterPro"/>
</dbReference>
<dbReference type="SUPFAM" id="SSF53706">
    <property type="entry name" value="Formate dehydrogenase/DMSO reductase, domains 1-3"/>
    <property type="match status" value="1"/>
</dbReference>
<evidence type="ECO:0000256" key="6">
    <source>
        <dbReference type="ARBA" id="ARBA00023014"/>
    </source>
</evidence>
<dbReference type="Pfam" id="PF00384">
    <property type="entry name" value="Molybdopterin"/>
    <property type="match status" value="1"/>
</dbReference>
<dbReference type="GO" id="GO:0046872">
    <property type="term" value="F:metal ion binding"/>
    <property type="evidence" value="ECO:0007669"/>
    <property type="project" value="UniProtKB-KW"/>
</dbReference>
<dbReference type="Pfam" id="PF01568">
    <property type="entry name" value="Molydop_binding"/>
    <property type="match status" value="1"/>
</dbReference>
<organism evidence="8 9">
    <name type="scientific">Calderihabitans maritimus</name>
    <dbReference type="NCBI Taxonomy" id="1246530"/>
    <lineage>
        <taxon>Bacteria</taxon>
        <taxon>Bacillati</taxon>
        <taxon>Bacillota</taxon>
        <taxon>Clostridia</taxon>
        <taxon>Neomoorellales</taxon>
        <taxon>Calderihabitantaceae</taxon>
        <taxon>Calderihabitans</taxon>
    </lineage>
</organism>
<dbReference type="InterPro" id="IPR050612">
    <property type="entry name" value="Prok_Mopterin_Oxidored"/>
</dbReference>
<evidence type="ECO:0000313" key="9">
    <source>
        <dbReference type="Proteomes" id="UP000197032"/>
    </source>
</evidence>
<evidence type="ECO:0000256" key="2">
    <source>
        <dbReference type="ARBA" id="ARBA00022723"/>
    </source>
</evidence>
<keyword evidence="3" id="KW-0732">Signal</keyword>
<dbReference type="InterPro" id="IPR006656">
    <property type="entry name" value="Mopterin_OxRdtase"/>
</dbReference>
<dbReference type="NCBIfam" id="TIGR01409">
    <property type="entry name" value="TAT_signal_seq"/>
    <property type="match status" value="1"/>
</dbReference>
<comment type="caution">
    <text evidence="8">The sequence shown here is derived from an EMBL/GenBank/DDBJ whole genome shotgun (WGS) entry which is preliminary data.</text>
</comment>
<evidence type="ECO:0000256" key="3">
    <source>
        <dbReference type="ARBA" id="ARBA00022729"/>
    </source>
</evidence>
<keyword evidence="5" id="KW-0408">Iron</keyword>
<dbReference type="InterPro" id="IPR006963">
    <property type="entry name" value="Mopterin_OxRdtase_4Fe-4S_dom"/>
</dbReference>
<comment type="similarity">
    <text evidence="1">Belongs to the prokaryotic molybdopterin-containing oxidoreductase family.</text>
</comment>
<dbReference type="InterPro" id="IPR006657">
    <property type="entry name" value="MoPterin_dinucl-bd_dom"/>
</dbReference>
<dbReference type="Pfam" id="PF04879">
    <property type="entry name" value="Molybdop_Fe4S4"/>
    <property type="match status" value="1"/>
</dbReference>
<reference evidence="9" key="1">
    <citation type="journal article" date="2017" name="Appl. Environ. Microbiol.">
        <title>Genomic analysis of Calderihabitans maritimus KKC1, a thermophilic hydrogenogenic carboxydotrophic bacterium isolated from marine sediment.</title>
        <authorList>
            <person name="Omae K."/>
            <person name="Yoneda Y."/>
            <person name="Fukuyama Y."/>
            <person name="Yoshida T."/>
            <person name="Sako Y."/>
        </authorList>
    </citation>
    <scope>NUCLEOTIDE SEQUENCE [LARGE SCALE GENOMIC DNA]</scope>
    <source>
        <strain evidence="9">KKC1</strain>
    </source>
</reference>
<dbReference type="Gene3D" id="2.40.40.20">
    <property type="match status" value="1"/>
</dbReference>
<dbReference type="InterPro" id="IPR019546">
    <property type="entry name" value="TAT_signal_bac_arc"/>
</dbReference>
<dbReference type="InterPro" id="IPR009010">
    <property type="entry name" value="Asp_de-COase-like_dom_sf"/>
</dbReference>
<keyword evidence="4" id="KW-0560">Oxidoreductase</keyword>
<evidence type="ECO:0000256" key="5">
    <source>
        <dbReference type="ARBA" id="ARBA00023004"/>
    </source>
</evidence>
<gene>
    <name evidence="8" type="ORF">KKC1_11810</name>
</gene>
<dbReference type="InterPro" id="IPR006311">
    <property type="entry name" value="TAT_signal"/>
</dbReference>
<dbReference type="PROSITE" id="PS51669">
    <property type="entry name" value="4FE4S_MOW_BIS_MGD"/>
    <property type="match status" value="1"/>
</dbReference>